<evidence type="ECO:0000313" key="1">
    <source>
        <dbReference type="EMBL" id="SNS12262.1"/>
    </source>
</evidence>
<accession>A0AA94LM29</accession>
<protein>
    <submittedName>
        <fullName evidence="1">Uncharacterized protein</fullName>
    </submittedName>
</protein>
<organism evidence="1 2">
    <name type="scientific">Prevotella jejuni</name>
    <dbReference type="NCBI Taxonomy" id="1177574"/>
    <lineage>
        <taxon>Bacteria</taxon>
        <taxon>Pseudomonadati</taxon>
        <taxon>Bacteroidota</taxon>
        <taxon>Bacteroidia</taxon>
        <taxon>Bacteroidales</taxon>
        <taxon>Prevotellaceae</taxon>
        <taxon>Prevotella</taxon>
    </lineage>
</organism>
<reference evidence="1 2" key="1">
    <citation type="submission" date="2017-06" db="EMBL/GenBank/DDBJ databases">
        <authorList>
            <person name="Varghese N."/>
            <person name="Submissions S."/>
        </authorList>
    </citation>
    <scope>NUCLEOTIDE SEQUENCE [LARGE SCALE GENOMIC DNA]</scope>
    <source>
        <strain evidence="1 2">DSM 26989</strain>
    </source>
</reference>
<evidence type="ECO:0000313" key="2">
    <source>
        <dbReference type="Proteomes" id="UP000198427"/>
    </source>
</evidence>
<dbReference type="EMBL" id="FZNZ01000045">
    <property type="protein sequence ID" value="SNS12262.1"/>
    <property type="molecule type" value="Genomic_DNA"/>
</dbReference>
<dbReference type="Proteomes" id="UP000198427">
    <property type="component" value="Unassembled WGS sequence"/>
</dbReference>
<comment type="caution">
    <text evidence="1">The sequence shown here is derived from an EMBL/GenBank/DDBJ whole genome shotgun (WGS) entry which is preliminary data.</text>
</comment>
<name>A0AA94LM29_9BACT</name>
<gene>
    <name evidence="1" type="ORF">SAMN06265364_1458</name>
</gene>
<sequence>MIIPEQFYSLLYFFKARKKLFPCRFQEVETRCCEEIADIWNCPYHGVQPSGTQVEFHLVMRIDEIESPVNGFKAFLSHRPLKQLYRAFGLLDVQQFSDASLVFLPSPQYPLIQSRRKQVKERQVREEAASAYLLMPTERHLPSRKGHENYPPRVFNNCLHLCINSSLSSICSITSWQTIRSN</sequence>
<keyword evidence="2" id="KW-1185">Reference proteome</keyword>
<proteinExistence type="predicted"/>
<dbReference type="AlphaFoldDB" id="A0AA94LM29"/>